<dbReference type="RefSeq" id="WP_224795705.1">
    <property type="nucleotide sequence ID" value="NZ_CABVHY010000016.1"/>
</dbReference>
<protein>
    <submittedName>
        <fullName evidence="1">Uncharacterized protein</fullName>
    </submittedName>
</protein>
<accession>A0A5E7D2C0</accession>
<dbReference type="AlphaFoldDB" id="A0A5E7D2C0"/>
<sequence length="76" mass="8151">MKFIELIVFGLFLGLLLLASLAWAHEGPDSKPAPAPAVAAPPATGTHDALTWFTDPPLVDQNGKRLQLPRLPIAVR</sequence>
<dbReference type="Proteomes" id="UP000379480">
    <property type="component" value="Unassembled WGS sequence"/>
</dbReference>
<proteinExistence type="predicted"/>
<name>A0A5E7D2C0_PSEFL</name>
<gene>
    <name evidence="1" type="ORF">PS723_03426</name>
</gene>
<evidence type="ECO:0000313" key="2">
    <source>
        <dbReference type="Proteomes" id="UP000379480"/>
    </source>
</evidence>
<reference evidence="1 2" key="1">
    <citation type="submission" date="2019-09" db="EMBL/GenBank/DDBJ databases">
        <authorList>
            <person name="Chandra G."/>
            <person name="Truman W A."/>
        </authorList>
    </citation>
    <scope>NUCLEOTIDE SEQUENCE [LARGE SCALE GENOMIC DNA]</scope>
    <source>
        <strain evidence="1">PS723</strain>
    </source>
</reference>
<dbReference type="EMBL" id="CABVHY010000016">
    <property type="protein sequence ID" value="VVO11096.1"/>
    <property type="molecule type" value="Genomic_DNA"/>
</dbReference>
<organism evidence="1 2">
    <name type="scientific">Pseudomonas fluorescens</name>
    <dbReference type="NCBI Taxonomy" id="294"/>
    <lineage>
        <taxon>Bacteria</taxon>
        <taxon>Pseudomonadati</taxon>
        <taxon>Pseudomonadota</taxon>
        <taxon>Gammaproteobacteria</taxon>
        <taxon>Pseudomonadales</taxon>
        <taxon>Pseudomonadaceae</taxon>
        <taxon>Pseudomonas</taxon>
    </lineage>
</organism>
<evidence type="ECO:0000313" key="1">
    <source>
        <dbReference type="EMBL" id="VVO11096.1"/>
    </source>
</evidence>